<evidence type="ECO:0000259" key="1">
    <source>
        <dbReference type="Pfam" id="PF06985"/>
    </source>
</evidence>
<proteinExistence type="predicted"/>
<sequence>MWHFMPLGSHVSDHSSSMECLSKARQWLLECGREHHAGHCPHLTEVELPTRVICVGNDSTDPHLYEPSSHTKGTYAALSYCWGNCYTFTNTTQTYPQLKNGFKLSSLPKTCRDAALVARALSIHYLWIDQLCIIQDSDEDWENESSKMCSIYQNACVTLAAVDGLDCNTGLFVPTKGWRTVSIECALPDGSPAHVSIRAWSDNNLANSPYRHDTTVTLPDNILHTRGWTLQEISLSPRILWFGSTELGWSCLTNNAHESEPYLPNGLIDEHVPPNVIQRRAVASKPSSFRECMDYWQKIIQDFTGRVLTEPRDRLPALAGLAAVFQKHFNDQYLAGIWRQDIGNQLLWAIWVDVSYEELEDLSQYKGRFMPAKYGPSWSWCSVFGIVIWIIESHKRNFIPDWTILDVQYEPTSRNKFGPGAGVLQISGLLLQIRLSDVQFKGVAQIDGAEQLIPFCTSDCFLPDPRTPDPGLQRFVHKPLFFLFAGHRNVPPHDVDMCTGLVVEPVTQPSQDMHFQRVGLIEAPFTCKDDAGGRTGWAQYLRRITLHLE</sequence>
<feature type="domain" description="Heterokaryon incompatibility" evidence="1">
    <location>
        <begin position="75"/>
        <end position="232"/>
    </location>
</feature>
<evidence type="ECO:0000313" key="3">
    <source>
        <dbReference type="Proteomes" id="UP000799441"/>
    </source>
</evidence>
<name>A0A9P4QFR4_9PEZI</name>
<dbReference type="OrthoDB" id="3486565at2759"/>
<accession>A0A9P4QFR4</accession>
<keyword evidence="3" id="KW-1185">Reference proteome</keyword>
<dbReference type="Proteomes" id="UP000799441">
    <property type="component" value="Unassembled WGS sequence"/>
</dbReference>
<gene>
    <name evidence="2" type="ORF">K431DRAFT_282289</name>
</gene>
<dbReference type="AlphaFoldDB" id="A0A9P4QFR4"/>
<dbReference type="PANTHER" id="PTHR33112:SF16">
    <property type="entry name" value="HETEROKARYON INCOMPATIBILITY DOMAIN-CONTAINING PROTEIN"/>
    <property type="match status" value="1"/>
</dbReference>
<dbReference type="Pfam" id="PF06985">
    <property type="entry name" value="HET"/>
    <property type="match status" value="1"/>
</dbReference>
<evidence type="ECO:0000313" key="2">
    <source>
        <dbReference type="EMBL" id="KAF2724024.1"/>
    </source>
</evidence>
<comment type="caution">
    <text evidence="2">The sequence shown here is derived from an EMBL/GenBank/DDBJ whole genome shotgun (WGS) entry which is preliminary data.</text>
</comment>
<organism evidence="2 3">
    <name type="scientific">Polychaeton citri CBS 116435</name>
    <dbReference type="NCBI Taxonomy" id="1314669"/>
    <lineage>
        <taxon>Eukaryota</taxon>
        <taxon>Fungi</taxon>
        <taxon>Dikarya</taxon>
        <taxon>Ascomycota</taxon>
        <taxon>Pezizomycotina</taxon>
        <taxon>Dothideomycetes</taxon>
        <taxon>Dothideomycetidae</taxon>
        <taxon>Capnodiales</taxon>
        <taxon>Capnodiaceae</taxon>
        <taxon>Polychaeton</taxon>
    </lineage>
</organism>
<protein>
    <submittedName>
        <fullName evidence="2">HET-domain-containing protein</fullName>
    </submittedName>
</protein>
<reference evidence="2" key="1">
    <citation type="journal article" date="2020" name="Stud. Mycol.">
        <title>101 Dothideomycetes genomes: a test case for predicting lifestyles and emergence of pathogens.</title>
        <authorList>
            <person name="Haridas S."/>
            <person name="Albert R."/>
            <person name="Binder M."/>
            <person name="Bloem J."/>
            <person name="Labutti K."/>
            <person name="Salamov A."/>
            <person name="Andreopoulos B."/>
            <person name="Baker S."/>
            <person name="Barry K."/>
            <person name="Bills G."/>
            <person name="Bluhm B."/>
            <person name="Cannon C."/>
            <person name="Castanera R."/>
            <person name="Culley D."/>
            <person name="Daum C."/>
            <person name="Ezra D."/>
            <person name="Gonzalez J."/>
            <person name="Henrissat B."/>
            <person name="Kuo A."/>
            <person name="Liang C."/>
            <person name="Lipzen A."/>
            <person name="Lutzoni F."/>
            <person name="Magnuson J."/>
            <person name="Mondo S."/>
            <person name="Nolan M."/>
            <person name="Ohm R."/>
            <person name="Pangilinan J."/>
            <person name="Park H.-J."/>
            <person name="Ramirez L."/>
            <person name="Alfaro M."/>
            <person name="Sun H."/>
            <person name="Tritt A."/>
            <person name="Yoshinaga Y."/>
            <person name="Zwiers L.-H."/>
            <person name="Turgeon B."/>
            <person name="Goodwin S."/>
            <person name="Spatafora J."/>
            <person name="Crous P."/>
            <person name="Grigoriev I."/>
        </authorList>
    </citation>
    <scope>NUCLEOTIDE SEQUENCE</scope>
    <source>
        <strain evidence="2">CBS 116435</strain>
    </source>
</reference>
<dbReference type="EMBL" id="MU003773">
    <property type="protein sequence ID" value="KAF2724024.1"/>
    <property type="molecule type" value="Genomic_DNA"/>
</dbReference>
<dbReference type="PANTHER" id="PTHR33112">
    <property type="entry name" value="DOMAIN PROTEIN, PUTATIVE-RELATED"/>
    <property type="match status" value="1"/>
</dbReference>
<dbReference type="InterPro" id="IPR010730">
    <property type="entry name" value="HET"/>
</dbReference>